<dbReference type="Proteomes" id="UP001341840">
    <property type="component" value="Unassembled WGS sequence"/>
</dbReference>
<proteinExistence type="predicted"/>
<sequence>MCDFVAFSGYPNESAFRYAFTDLLDILQDTSIFDMRFLMARASAAKGDVHDRDELEVVKSLPSLSLMMTNVALLQEDEKRAASILSFVHPTSGGCKIDFLYNLLAELLD</sequence>
<name>A0ABU6SB10_9FABA</name>
<reference evidence="1 2" key="1">
    <citation type="journal article" date="2023" name="Plants (Basel)">
        <title>Bridging the Gap: Combining Genomics and Transcriptomics Approaches to Understand Stylosanthes scabra, an Orphan Legume from the Brazilian Caatinga.</title>
        <authorList>
            <person name="Ferreira-Neto J.R.C."/>
            <person name="da Silva M.D."/>
            <person name="Binneck E."/>
            <person name="de Melo N.F."/>
            <person name="da Silva R.H."/>
            <person name="de Melo A.L.T.M."/>
            <person name="Pandolfi V."/>
            <person name="Bustamante F.O."/>
            <person name="Brasileiro-Vidal A.C."/>
            <person name="Benko-Iseppon A.M."/>
        </authorList>
    </citation>
    <scope>NUCLEOTIDE SEQUENCE [LARGE SCALE GENOMIC DNA]</scope>
    <source>
        <tissue evidence="1">Leaves</tissue>
    </source>
</reference>
<protein>
    <submittedName>
        <fullName evidence="1">Uncharacterized protein</fullName>
    </submittedName>
</protein>
<comment type="caution">
    <text evidence="1">The sequence shown here is derived from an EMBL/GenBank/DDBJ whole genome shotgun (WGS) entry which is preliminary data.</text>
</comment>
<evidence type="ECO:0000313" key="1">
    <source>
        <dbReference type="EMBL" id="MED6133626.1"/>
    </source>
</evidence>
<keyword evidence="2" id="KW-1185">Reference proteome</keyword>
<evidence type="ECO:0000313" key="2">
    <source>
        <dbReference type="Proteomes" id="UP001341840"/>
    </source>
</evidence>
<organism evidence="1 2">
    <name type="scientific">Stylosanthes scabra</name>
    <dbReference type="NCBI Taxonomy" id="79078"/>
    <lineage>
        <taxon>Eukaryota</taxon>
        <taxon>Viridiplantae</taxon>
        <taxon>Streptophyta</taxon>
        <taxon>Embryophyta</taxon>
        <taxon>Tracheophyta</taxon>
        <taxon>Spermatophyta</taxon>
        <taxon>Magnoliopsida</taxon>
        <taxon>eudicotyledons</taxon>
        <taxon>Gunneridae</taxon>
        <taxon>Pentapetalae</taxon>
        <taxon>rosids</taxon>
        <taxon>fabids</taxon>
        <taxon>Fabales</taxon>
        <taxon>Fabaceae</taxon>
        <taxon>Papilionoideae</taxon>
        <taxon>50 kb inversion clade</taxon>
        <taxon>dalbergioids sensu lato</taxon>
        <taxon>Dalbergieae</taxon>
        <taxon>Pterocarpus clade</taxon>
        <taxon>Stylosanthes</taxon>
    </lineage>
</organism>
<accession>A0ABU6SB10</accession>
<gene>
    <name evidence="1" type="ORF">PIB30_029909</name>
</gene>
<dbReference type="EMBL" id="JASCZI010060538">
    <property type="protein sequence ID" value="MED6133626.1"/>
    <property type="molecule type" value="Genomic_DNA"/>
</dbReference>